<feature type="domain" description="PDXDC1/PDXD2 second" evidence="8">
    <location>
        <begin position="433"/>
        <end position="538"/>
    </location>
</feature>
<evidence type="ECO:0000256" key="6">
    <source>
        <dbReference type="ARBA" id="ARBA00047190"/>
    </source>
</evidence>
<keyword evidence="10" id="KW-1185">Reference proteome</keyword>
<dbReference type="PANTHER" id="PTHR42735">
    <property type="match status" value="1"/>
</dbReference>
<comment type="cofactor">
    <cofactor evidence="1">
        <name>pyridoxal 5'-phosphate</name>
        <dbReference type="ChEBI" id="CHEBI:597326"/>
    </cofactor>
</comment>
<dbReference type="Pfam" id="PF22937">
    <property type="entry name" value="PDXDC1-like_cen2"/>
    <property type="match status" value="1"/>
</dbReference>
<gene>
    <name evidence="11" type="primary">LOC100367343</name>
</gene>
<name>A0ABM0LVN9_SACKO</name>
<dbReference type="GeneID" id="100367343"/>
<feature type="domain" description="PDXDC1-like third" evidence="9">
    <location>
        <begin position="545"/>
        <end position="653"/>
    </location>
</feature>
<proteinExistence type="inferred from homology"/>
<dbReference type="Pfam" id="PF22930">
    <property type="entry name" value="PDXDC1-like_cen"/>
    <property type="match status" value="1"/>
</dbReference>
<dbReference type="InterPro" id="IPR015424">
    <property type="entry name" value="PyrdxlP-dep_Trfase"/>
</dbReference>
<protein>
    <recommendedName>
        <fullName evidence="6">Pyridoxal-dependent decarboxylase domain-containing protein 1</fullName>
    </recommendedName>
</protein>
<dbReference type="RefSeq" id="XP_006811830.1">
    <property type="nucleotide sequence ID" value="XM_006811767.1"/>
</dbReference>
<evidence type="ECO:0000256" key="3">
    <source>
        <dbReference type="ARBA" id="ARBA00022793"/>
    </source>
</evidence>
<dbReference type="PANTHER" id="PTHR42735:SF1">
    <property type="entry name" value="PYRIDOXAL-DEPENDENT DECARBOXYLASE DOMAIN-CONTAINING PROTEIN 1-RELATED"/>
    <property type="match status" value="1"/>
</dbReference>
<sequence length="835" mass="92282">MATKMTLGEEAAAVAPVSPTKIEKEIAKNKPASMEEKFHSVGKMEKEREERWKMKHVKGKQDIPGPLEGNGQKLEDILTLIQDLILHDDEENKEKKLMATPGNLDNVANVSMISQGIAAYISTLEDKHLKKLSTRILSDTTLWLSRLFRFPDSSIYYHSDDREGLIRVCRLVLHNKYEKFTTEGFNALYTKPPVIYVSASARPGLGQYMCFQLGLPLSSLCTVPCNTVFGSQHTMDLASLERLIKDDIASSRTPVLLVANAGTPLAGHTDNINRLREICDSNGIWLHVEGHNLAALPLSAPPSSVLAAKKANSMTLTPSVWLGLPEVPAVTLYKMADPAMSLAAGLCSSQLHEKLSALPLWVTLQSMGHKGVIKKVKLAADLSLHMAQKLSTLSTIHLNEKPPQRDSEIVIEGSFKQVLGKTIQLFLQDDVVSTIVVFRYDEDKGKPGAEKAPYSVDSDVKSVDTPLKNMYNSFNRWLHEKLSIEVPKVRIDLIESDVEGVCLRFSPLQSVAYLCTKSEDVNQFIESLEKYVVQLNYTLKCRDIFQKEVDAKDSLSVVEVNGFGGIGAVQYIPHLWESRLDNLPDNGKSEIDSLNYDLVSRLHSLEEAYLFSVQKQTNGTLCVGVGVLTSHVEVEDLVEMIHTIGKEVEDSSKFLETMAEVIRKGIVTANEQLKKEEQDKLMEEGVLRQIPMVGSLVNWWSPLPKDGKMKGRSLNLSSGELESTETTYKYHMQIQQNSPATSPTKKTSEANCVSPGNSPLQKSAANTSSSSSDKVCVITDDSSLSTSNTTQNSDVNIAEESLNNTRDQQTKIDKAVEAKENGVPVLINQVVATEE</sequence>
<keyword evidence="3" id="KW-0210">Decarboxylase</keyword>
<keyword evidence="4" id="KW-0663">Pyridoxal phosphate</keyword>
<feature type="compositionally biased region" description="Polar residues" evidence="7">
    <location>
        <begin position="734"/>
        <end position="767"/>
    </location>
</feature>
<dbReference type="InterPro" id="IPR055102">
    <property type="entry name" value="PDXDC1-like_3rd"/>
</dbReference>
<organism evidence="10 11">
    <name type="scientific">Saccoglossus kowalevskii</name>
    <name type="common">Acorn worm</name>
    <dbReference type="NCBI Taxonomy" id="10224"/>
    <lineage>
        <taxon>Eukaryota</taxon>
        <taxon>Metazoa</taxon>
        <taxon>Hemichordata</taxon>
        <taxon>Enteropneusta</taxon>
        <taxon>Harrimaniidae</taxon>
        <taxon>Saccoglossus</taxon>
    </lineage>
</organism>
<feature type="region of interest" description="Disordered" evidence="7">
    <location>
        <begin position="734"/>
        <end position="806"/>
    </location>
</feature>
<dbReference type="InterPro" id="IPR015421">
    <property type="entry name" value="PyrdxlP-dep_Trfase_major"/>
</dbReference>
<dbReference type="InterPro" id="IPR050477">
    <property type="entry name" value="GrpII_AminoAcid_Decarb"/>
</dbReference>
<feature type="compositionally biased region" description="Low complexity" evidence="7">
    <location>
        <begin position="779"/>
        <end position="794"/>
    </location>
</feature>
<dbReference type="Gene3D" id="3.40.640.10">
    <property type="entry name" value="Type I PLP-dependent aspartate aminotransferase-like (Major domain)"/>
    <property type="match status" value="1"/>
</dbReference>
<reference evidence="11" key="1">
    <citation type="submission" date="2025-08" db="UniProtKB">
        <authorList>
            <consortium name="RefSeq"/>
        </authorList>
    </citation>
    <scope>IDENTIFICATION</scope>
    <source>
        <tissue evidence="11">Testes</tissue>
    </source>
</reference>
<evidence type="ECO:0000259" key="8">
    <source>
        <dbReference type="Pfam" id="PF22930"/>
    </source>
</evidence>
<evidence type="ECO:0000259" key="9">
    <source>
        <dbReference type="Pfam" id="PF22937"/>
    </source>
</evidence>
<dbReference type="Pfam" id="PF00282">
    <property type="entry name" value="Pyridoxal_deC"/>
    <property type="match status" value="1"/>
</dbReference>
<evidence type="ECO:0000256" key="1">
    <source>
        <dbReference type="ARBA" id="ARBA00001933"/>
    </source>
</evidence>
<keyword evidence="5" id="KW-0456">Lyase</keyword>
<dbReference type="Proteomes" id="UP000694865">
    <property type="component" value="Unplaced"/>
</dbReference>
<comment type="similarity">
    <text evidence="2">Belongs to the group II decarboxylase family.</text>
</comment>
<evidence type="ECO:0000256" key="2">
    <source>
        <dbReference type="ARBA" id="ARBA00009533"/>
    </source>
</evidence>
<evidence type="ECO:0000313" key="11">
    <source>
        <dbReference type="RefSeq" id="XP_006811830.1"/>
    </source>
</evidence>
<evidence type="ECO:0000256" key="4">
    <source>
        <dbReference type="ARBA" id="ARBA00022898"/>
    </source>
</evidence>
<evidence type="ECO:0000313" key="10">
    <source>
        <dbReference type="Proteomes" id="UP000694865"/>
    </source>
</evidence>
<accession>A0ABM0LVN9</accession>
<dbReference type="SUPFAM" id="SSF53383">
    <property type="entry name" value="PLP-dependent transferases"/>
    <property type="match status" value="1"/>
</dbReference>
<dbReference type="InterPro" id="IPR002129">
    <property type="entry name" value="PyrdxlP-dep_de-COase"/>
</dbReference>
<evidence type="ECO:0000256" key="5">
    <source>
        <dbReference type="ARBA" id="ARBA00023239"/>
    </source>
</evidence>
<evidence type="ECO:0000256" key="7">
    <source>
        <dbReference type="SAM" id="MobiDB-lite"/>
    </source>
</evidence>
<dbReference type="InterPro" id="IPR055103">
    <property type="entry name" value="PDXDC1-like_2nd"/>
</dbReference>